<dbReference type="EMBL" id="MU277187">
    <property type="protein sequence ID" value="KAI0069097.1"/>
    <property type="molecule type" value="Genomic_DNA"/>
</dbReference>
<evidence type="ECO:0000313" key="2">
    <source>
        <dbReference type="Proteomes" id="UP000814140"/>
    </source>
</evidence>
<gene>
    <name evidence="1" type="ORF">BV25DRAFT_1818055</name>
</gene>
<sequence>MPSIQDVPASPLDGADQVPNVSIGDVAHKFIDLIVTVFKFVLSVAHVIDGYALDHPFIMGISLVSVSLSGVLMSASKLGWDLFVYALSLFGFTRAGVRSGSYAASTQSLLYGGNVYADSWFAYSQAIGATEDSEEQEFPTWLRMLNWLVAIYGVFILI</sequence>
<name>A0ACB8TKW1_9AGAM</name>
<keyword evidence="2" id="KW-1185">Reference proteome</keyword>
<feature type="non-terminal residue" evidence="1">
    <location>
        <position position="158"/>
    </location>
</feature>
<proteinExistence type="predicted"/>
<evidence type="ECO:0000313" key="1">
    <source>
        <dbReference type="EMBL" id="KAI0069097.1"/>
    </source>
</evidence>
<organism evidence="1 2">
    <name type="scientific">Artomyces pyxidatus</name>
    <dbReference type="NCBI Taxonomy" id="48021"/>
    <lineage>
        <taxon>Eukaryota</taxon>
        <taxon>Fungi</taxon>
        <taxon>Dikarya</taxon>
        <taxon>Basidiomycota</taxon>
        <taxon>Agaricomycotina</taxon>
        <taxon>Agaricomycetes</taxon>
        <taxon>Russulales</taxon>
        <taxon>Auriscalpiaceae</taxon>
        <taxon>Artomyces</taxon>
    </lineage>
</organism>
<accession>A0ACB8TKW1</accession>
<reference evidence="1" key="2">
    <citation type="journal article" date="2022" name="New Phytol.">
        <title>Evolutionary transition to the ectomycorrhizal habit in the genomes of a hyperdiverse lineage of mushroom-forming fungi.</title>
        <authorList>
            <person name="Looney B."/>
            <person name="Miyauchi S."/>
            <person name="Morin E."/>
            <person name="Drula E."/>
            <person name="Courty P.E."/>
            <person name="Kohler A."/>
            <person name="Kuo A."/>
            <person name="LaButti K."/>
            <person name="Pangilinan J."/>
            <person name="Lipzen A."/>
            <person name="Riley R."/>
            <person name="Andreopoulos W."/>
            <person name="He G."/>
            <person name="Johnson J."/>
            <person name="Nolan M."/>
            <person name="Tritt A."/>
            <person name="Barry K.W."/>
            <person name="Grigoriev I.V."/>
            <person name="Nagy L.G."/>
            <person name="Hibbett D."/>
            <person name="Henrissat B."/>
            <person name="Matheny P.B."/>
            <person name="Labbe J."/>
            <person name="Martin F.M."/>
        </authorList>
    </citation>
    <scope>NUCLEOTIDE SEQUENCE</scope>
    <source>
        <strain evidence="1">HHB10654</strain>
    </source>
</reference>
<dbReference type="Proteomes" id="UP000814140">
    <property type="component" value="Unassembled WGS sequence"/>
</dbReference>
<reference evidence="1" key="1">
    <citation type="submission" date="2021-03" db="EMBL/GenBank/DDBJ databases">
        <authorList>
            <consortium name="DOE Joint Genome Institute"/>
            <person name="Ahrendt S."/>
            <person name="Looney B.P."/>
            <person name="Miyauchi S."/>
            <person name="Morin E."/>
            <person name="Drula E."/>
            <person name="Courty P.E."/>
            <person name="Chicoki N."/>
            <person name="Fauchery L."/>
            <person name="Kohler A."/>
            <person name="Kuo A."/>
            <person name="Labutti K."/>
            <person name="Pangilinan J."/>
            <person name="Lipzen A."/>
            <person name="Riley R."/>
            <person name="Andreopoulos W."/>
            <person name="He G."/>
            <person name="Johnson J."/>
            <person name="Barry K.W."/>
            <person name="Grigoriev I.V."/>
            <person name="Nagy L."/>
            <person name="Hibbett D."/>
            <person name="Henrissat B."/>
            <person name="Matheny P.B."/>
            <person name="Labbe J."/>
            <person name="Martin F."/>
        </authorList>
    </citation>
    <scope>NUCLEOTIDE SEQUENCE</scope>
    <source>
        <strain evidence="1">HHB10654</strain>
    </source>
</reference>
<comment type="caution">
    <text evidence="1">The sequence shown here is derived from an EMBL/GenBank/DDBJ whole genome shotgun (WGS) entry which is preliminary data.</text>
</comment>
<protein>
    <submittedName>
        <fullName evidence="1">Uncharacterized protein</fullName>
    </submittedName>
</protein>